<feature type="domain" description="Calcineurin-like phosphoesterase" evidence="2">
    <location>
        <begin position="91"/>
        <end position="167"/>
    </location>
</feature>
<keyword evidence="4" id="KW-1185">Reference proteome</keyword>
<dbReference type="STRING" id="619300.G3AV90"/>
<dbReference type="AlphaFoldDB" id="G3AV90"/>
<evidence type="ECO:0000259" key="2">
    <source>
        <dbReference type="Pfam" id="PF00149"/>
    </source>
</evidence>
<dbReference type="PANTHER" id="PTHR42850:SF4">
    <property type="entry name" value="ZINC-DEPENDENT ENDOPOLYPHOSPHATASE"/>
    <property type="match status" value="1"/>
</dbReference>
<gene>
    <name evidence="3" type="ORF">SPAPADRAFT_52747</name>
</gene>
<dbReference type="KEGG" id="spaa:SPAPADRAFT_52747"/>
<organism evidence="4">
    <name type="scientific">Spathaspora passalidarum (strain NRRL Y-27907 / 11-Y1)</name>
    <dbReference type="NCBI Taxonomy" id="619300"/>
    <lineage>
        <taxon>Eukaryota</taxon>
        <taxon>Fungi</taxon>
        <taxon>Dikarya</taxon>
        <taxon>Ascomycota</taxon>
        <taxon>Saccharomycotina</taxon>
        <taxon>Pichiomycetes</taxon>
        <taxon>Debaryomycetaceae</taxon>
        <taxon>Spathaspora</taxon>
    </lineage>
</organism>
<feature type="transmembrane region" description="Helical" evidence="1">
    <location>
        <begin position="36"/>
        <end position="58"/>
    </location>
</feature>
<dbReference type="GO" id="GO:0016791">
    <property type="term" value="F:phosphatase activity"/>
    <property type="evidence" value="ECO:0007669"/>
    <property type="project" value="TreeGrafter"/>
</dbReference>
<dbReference type="SUPFAM" id="SSF56300">
    <property type="entry name" value="Metallo-dependent phosphatases"/>
    <property type="match status" value="1"/>
</dbReference>
<dbReference type="OMA" id="WLDTCPV"/>
<dbReference type="EMBL" id="GL996506">
    <property type="protein sequence ID" value="EGW29893.1"/>
    <property type="molecule type" value="Genomic_DNA"/>
</dbReference>
<keyword evidence="1" id="KW-1133">Transmembrane helix</keyword>
<dbReference type="FunCoup" id="G3AV90">
    <property type="interactions" value="43"/>
</dbReference>
<dbReference type="InterPro" id="IPR029052">
    <property type="entry name" value="Metallo-depent_PP-like"/>
</dbReference>
<dbReference type="GO" id="GO:0006798">
    <property type="term" value="P:polyphosphate catabolic process"/>
    <property type="evidence" value="ECO:0007669"/>
    <property type="project" value="TreeGrafter"/>
</dbReference>
<dbReference type="Proteomes" id="UP000000709">
    <property type="component" value="Unassembled WGS sequence"/>
</dbReference>
<dbReference type="InParanoid" id="G3AV90"/>
<dbReference type="OrthoDB" id="10267127at2759"/>
<evidence type="ECO:0000313" key="4">
    <source>
        <dbReference type="Proteomes" id="UP000000709"/>
    </source>
</evidence>
<sequence length="359" mass="40393">MNERTPLKIHSDEEAQYEIDDSDAEETVGLSTGSKYLLGISCIAILYLFTVFLPNMFIPAATNLVNISKISEIDAVLSPVGTSSSKRHVSRLILIGDVHAHYTELQHLLKKVKYDRKQDYVVMLGDFITKGPDSIKVLDYLIDNEIDCIMGNHEYNVLQNYAIFHGLQQPQFELVPDAFVPSTIRIKDSFNNDPEFLLAKKLQPKHIQYINKCSVIKRLGDTPIMGKNKPKGVIPGIAVHAGIRWDITLSAQDPEENLEMRSFIGPYYNETTSDPSLPDAVSWSKIYNMKQKEGEAVERVSVYYGHDARRGLSLKEYTKGLDTRCSRGGELTAMVISSDLGKHDEVVYTEETVSVQCQE</sequence>
<keyword evidence="1" id="KW-0472">Membrane</keyword>
<accession>G3AV90</accession>
<dbReference type="PANTHER" id="PTHR42850">
    <property type="entry name" value="METALLOPHOSPHOESTERASE"/>
    <property type="match status" value="1"/>
</dbReference>
<dbReference type="Pfam" id="PF00149">
    <property type="entry name" value="Metallophos"/>
    <property type="match status" value="1"/>
</dbReference>
<dbReference type="GeneID" id="18871717"/>
<dbReference type="Gene3D" id="3.60.21.10">
    <property type="match status" value="1"/>
</dbReference>
<name>G3AV90_SPAPN</name>
<dbReference type="eggNOG" id="KOG0371">
    <property type="taxonomic scope" value="Eukaryota"/>
</dbReference>
<dbReference type="GO" id="GO:0005737">
    <property type="term" value="C:cytoplasm"/>
    <property type="evidence" value="ECO:0007669"/>
    <property type="project" value="TreeGrafter"/>
</dbReference>
<dbReference type="RefSeq" id="XP_007377659.1">
    <property type="nucleotide sequence ID" value="XM_007377597.1"/>
</dbReference>
<keyword evidence="1" id="KW-0812">Transmembrane</keyword>
<dbReference type="GO" id="GO:0000298">
    <property type="term" value="F:endopolyphosphatase activity"/>
    <property type="evidence" value="ECO:0007669"/>
    <property type="project" value="TreeGrafter"/>
</dbReference>
<evidence type="ECO:0000256" key="1">
    <source>
        <dbReference type="SAM" id="Phobius"/>
    </source>
</evidence>
<dbReference type="InterPro" id="IPR050126">
    <property type="entry name" value="Ap4A_hydrolase"/>
</dbReference>
<dbReference type="InterPro" id="IPR004843">
    <property type="entry name" value="Calcineurin-like_PHP"/>
</dbReference>
<evidence type="ECO:0000313" key="3">
    <source>
        <dbReference type="EMBL" id="EGW29893.1"/>
    </source>
</evidence>
<reference evidence="3 4" key="1">
    <citation type="journal article" date="2011" name="Proc. Natl. Acad. Sci. U.S.A.">
        <title>Comparative genomics of xylose-fermenting fungi for enhanced biofuel production.</title>
        <authorList>
            <person name="Wohlbach D.J."/>
            <person name="Kuo A."/>
            <person name="Sato T.K."/>
            <person name="Potts K.M."/>
            <person name="Salamov A.A."/>
            <person name="LaButti K.M."/>
            <person name="Sun H."/>
            <person name="Clum A."/>
            <person name="Pangilinan J.L."/>
            <person name="Lindquist E.A."/>
            <person name="Lucas S."/>
            <person name="Lapidus A."/>
            <person name="Jin M."/>
            <person name="Gunawan C."/>
            <person name="Balan V."/>
            <person name="Dale B.E."/>
            <person name="Jeffries T.W."/>
            <person name="Zinkel R."/>
            <person name="Barry K.W."/>
            <person name="Grigoriev I.V."/>
            <person name="Gasch A.P."/>
        </authorList>
    </citation>
    <scope>NUCLEOTIDE SEQUENCE [LARGE SCALE GENOMIC DNA]</scope>
    <source>
        <strain evidence="4">NRRL Y-27907 / 11-Y1</strain>
    </source>
</reference>
<dbReference type="HOGENOM" id="CLU_023125_0_1_1"/>
<protein>
    <recommendedName>
        <fullName evidence="2">Calcineurin-like phosphoesterase domain-containing protein</fullName>
    </recommendedName>
</protein>
<proteinExistence type="predicted"/>